<dbReference type="GO" id="GO:0043634">
    <property type="term" value="P:polyadenylation-dependent ncRNA catabolic process"/>
    <property type="evidence" value="ECO:0007669"/>
    <property type="project" value="TreeGrafter"/>
</dbReference>
<evidence type="ECO:0000259" key="7">
    <source>
        <dbReference type="Pfam" id="PF22600"/>
    </source>
</evidence>
<reference evidence="8" key="1">
    <citation type="submission" date="2022-12" db="EMBL/GenBank/DDBJ databases">
        <authorList>
            <person name="Petersen C."/>
        </authorList>
    </citation>
    <scope>NUCLEOTIDE SEQUENCE</scope>
    <source>
        <strain evidence="8">IBT 29677</strain>
    </source>
</reference>
<dbReference type="Proteomes" id="UP001147747">
    <property type="component" value="Unassembled WGS sequence"/>
</dbReference>
<evidence type="ECO:0000256" key="1">
    <source>
        <dbReference type="ARBA" id="ARBA00008593"/>
    </source>
</evidence>
<keyword evidence="4" id="KW-0460">Magnesium</keyword>
<dbReference type="GO" id="GO:0005730">
    <property type="term" value="C:nucleolus"/>
    <property type="evidence" value="ECO:0007669"/>
    <property type="project" value="TreeGrafter"/>
</dbReference>
<dbReference type="PANTHER" id="PTHR23092">
    <property type="entry name" value="POLY(A) RNA POLYMERASE"/>
    <property type="match status" value="1"/>
</dbReference>
<proteinExistence type="inferred from homology"/>
<dbReference type="GO" id="GO:1990817">
    <property type="term" value="F:poly(A) RNA polymerase activity"/>
    <property type="evidence" value="ECO:0007669"/>
    <property type="project" value="UniProtKB-EC"/>
</dbReference>
<name>A0A9W9VZH3_9EURO</name>
<dbReference type="FunFam" id="3.30.460.10:FF:000031">
    <property type="entry name" value="Topoisomerase family protein Trf4"/>
    <property type="match status" value="1"/>
</dbReference>
<keyword evidence="9" id="KW-1185">Reference proteome</keyword>
<dbReference type="InterPro" id="IPR002058">
    <property type="entry name" value="PAP_assoc"/>
</dbReference>
<dbReference type="InterPro" id="IPR043519">
    <property type="entry name" value="NT_sf"/>
</dbReference>
<evidence type="ECO:0000313" key="9">
    <source>
        <dbReference type="Proteomes" id="UP001147747"/>
    </source>
</evidence>
<dbReference type="GO" id="GO:0010605">
    <property type="term" value="P:negative regulation of macromolecule metabolic process"/>
    <property type="evidence" value="ECO:0007669"/>
    <property type="project" value="UniProtKB-ARBA"/>
</dbReference>
<accession>A0A9W9VZH3</accession>
<feature type="compositionally biased region" description="Basic and acidic residues" evidence="5">
    <location>
        <begin position="100"/>
        <end position="111"/>
    </location>
</feature>
<feature type="region of interest" description="Disordered" evidence="5">
    <location>
        <begin position="1"/>
        <end position="141"/>
    </location>
</feature>
<dbReference type="InterPro" id="IPR045862">
    <property type="entry name" value="Trf4-like"/>
</dbReference>
<organism evidence="8 9">
    <name type="scientific">Penicillium cosmopolitanum</name>
    <dbReference type="NCBI Taxonomy" id="1131564"/>
    <lineage>
        <taxon>Eukaryota</taxon>
        <taxon>Fungi</taxon>
        <taxon>Dikarya</taxon>
        <taxon>Ascomycota</taxon>
        <taxon>Pezizomycotina</taxon>
        <taxon>Eurotiomycetes</taxon>
        <taxon>Eurotiomycetidae</taxon>
        <taxon>Eurotiales</taxon>
        <taxon>Aspergillaceae</taxon>
        <taxon>Penicillium</taxon>
    </lineage>
</organism>
<dbReference type="PANTHER" id="PTHR23092:SF15">
    <property type="entry name" value="INACTIVE NON-CANONICAL POLY(A) RNA POLYMERASE PROTEIN TRF4-2-RELATED"/>
    <property type="match status" value="1"/>
</dbReference>
<evidence type="ECO:0000259" key="6">
    <source>
        <dbReference type="Pfam" id="PF03828"/>
    </source>
</evidence>
<feature type="domain" description="PAP-associated" evidence="6">
    <location>
        <begin position="470"/>
        <end position="521"/>
    </location>
</feature>
<evidence type="ECO:0000313" key="8">
    <source>
        <dbReference type="EMBL" id="KAJ5392176.1"/>
    </source>
</evidence>
<dbReference type="GeneID" id="81371283"/>
<dbReference type="GO" id="GO:0031499">
    <property type="term" value="C:TRAMP complex"/>
    <property type="evidence" value="ECO:0007669"/>
    <property type="project" value="TreeGrafter"/>
</dbReference>
<dbReference type="AlphaFoldDB" id="A0A9W9VZH3"/>
<dbReference type="SUPFAM" id="SSF81301">
    <property type="entry name" value="Nucleotidyltransferase"/>
    <property type="match status" value="1"/>
</dbReference>
<reference evidence="8" key="2">
    <citation type="journal article" date="2023" name="IMA Fungus">
        <title>Comparative genomic study of the Penicillium genus elucidates a diverse pangenome and 15 lateral gene transfer events.</title>
        <authorList>
            <person name="Petersen C."/>
            <person name="Sorensen T."/>
            <person name="Nielsen M.R."/>
            <person name="Sondergaard T.E."/>
            <person name="Sorensen J.L."/>
            <person name="Fitzpatrick D.A."/>
            <person name="Frisvad J.C."/>
            <person name="Nielsen K.L."/>
        </authorList>
    </citation>
    <scope>NUCLEOTIDE SEQUENCE</scope>
    <source>
        <strain evidence="8">IBT 29677</strain>
    </source>
</reference>
<dbReference type="Pfam" id="PF22600">
    <property type="entry name" value="MTPAP-like_central"/>
    <property type="match status" value="1"/>
</dbReference>
<evidence type="ECO:0000256" key="2">
    <source>
        <dbReference type="ARBA" id="ARBA00012388"/>
    </source>
</evidence>
<dbReference type="GO" id="GO:0031123">
    <property type="term" value="P:RNA 3'-end processing"/>
    <property type="evidence" value="ECO:0007669"/>
    <property type="project" value="TreeGrafter"/>
</dbReference>
<comment type="similarity">
    <text evidence="1">Belongs to the DNA polymerase type-B-like family.</text>
</comment>
<dbReference type="OrthoDB" id="273917at2759"/>
<dbReference type="GO" id="GO:0003729">
    <property type="term" value="F:mRNA binding"/>
    <property type="evidence" value="ECO:0007669"/>
    <property type="project" value="TreeGrafter"/>
</dbReference>
<feature type="region of interest" description="Disordered" evidence="5">
    <location>
        <begin position="591"/>
        <end position="625"/>
    </location>
</feature>
<dbReference type="SUPFAM" id="SSF81631">
    <property type="entry name" value="PAP/OAS1 substrate-binding domain"/>
    <property type="match status" value="1"/>
</dbReference>
<dbReference type="EMBL" id="JAPZBU010000008">
    <property type="protein sequence ID" value="KAJ5392176.1"/>
    <property type="molecule type" value="Genomic_DNA"/>
</dbReference>
<evidence type="ECO:0000256" key="5">
    <source>
        <dbReference type="SAM" id="MobiDB-lite"/>
    </source>
</evidence>
<dbReference type="Gene3D" id="3.30.460.10">
    <property type="entry name" value="Beta Polymerase, domain 2"/>
    <property type="match status" value="1"/>
</dbReference>
<protein>
    <recommendedName>
        <fullName evidence="2">polynucleotide adenylyltransferase</fullName>
        <ecNumber evidence="2">2.7.7.19</ecNumber>
    </recommendedName>
</protein>
<dbReference type="EC" id="2.7.7.19" evidence="2"/>
<dbReference type="Pfam" id="PF03828">
    <property type="entry name" value="PAP_assoc"/>
    <property type="match status" value="1"/>
</dbReference>
<dbReference type="InterPro" id="IPR054708">
    <property type="entry name" value="MTPAP-like_central"/>
</dbReference>
<feature type="compositionally biased region" description="Pro residues" evidence="5">
    <location>
        <begin position="595"/>
        <end position="625"/>
    </location>
</feature>
<dbReference type="RefSeq" id="XP_056487854.1">
    <property type="nucleotide sequence ID" value="XM_056632303.1"/>
</dbReference>
<dbReference type="CDD" id="cd05402">
    <property type="entry name" value="NT_PAP_TUTase"/>
    <property type="match status" value="1"/>
</dbReference>
<comment type="caution">
    <text evidence="8">The sequence shown here is derived from an EMBL/GenBank/DDBJ whole genome shotgun (WGS) entry which is preliminary data.</text>
</comment>
<feature type="compositionally biased region" description="Acidic residues" evidence="5">
    <location>
        <begin position="75"/>
        <end position="89"/>
    </location>
</feature>
<dbReference type="GO" id="GO:0046872">
    <property type="term" value="F:metal ion binding"/>
    <property type="evidence" value="ECO:0007669"/>
    <property type="project" value="UniProtKB-KW"/>
</dbReference>
<gene>
    <name evidence="8" type="ORF">N7509_007666</name>
</gene>
<keyword evidence="3" id="KW-0479">Metal-binding</keyword>
<feature type="compositionally biased region" description="Polar residues" evidence="5">
    <location>
        <begin position="202"/>
        <end position="215"/>
    </location>
</feature>
<dbReference type="Gene3D" id="1.10.1410.10">
    <property type="match status" value="1"/>
</dbReference>
<sequence>MAPFVFQGNDAPRGPSGKGRDNRDRRSRPRRDFTFRFPHTSERPLLAPKRETTPELLTADDEKLAPKFASLDALSDSEEAEMDFSDSSDDESRPRKRRAVASDDKDGDSKPKPAPAPTPKWSNPDPYTVLPPPDETTGKKLDVVKLIRKARLATSSAPKQEDAVAENHDFISLGNMDGLGQEEEEDKRESPPANAPRGPKSMANQNQTQPSQDSAVLQRKRTRDDEPKGFSTKVGKPMSRFHSDGSVLYAWKALSPQSATPWTDGMSALHMGTRLHQEVLSFYNWIKPHDFEHLVRQDLIQRLETVFKERYPGVQLHAFGSFASGLYLPIADVDLVLMSRDFTRSGKRNFGERPGQIYAFSAFIKNAGIAVPGSIESIAHARVPIIKFVDKVTGLRVDLSFDNDSGVKANETFRMWREQYPAMPVIVSVIKQFLLIRGLNEVPTGGLGGFSITCLVASLLQHMPRREELNLGKILLNFFDYYGNIFRYEEVGIRMNPPMFFNKQFGNRDRLTIEDPNNPDNDISGGTKEIALVFRTFSQAFTILSRRMVELANSEDAKGSILGSIIAANYEEYMIQRFQLREVYESASRFDIYRNPPPPPVSSPPQYSQPPPPLPPGPPPTIRAA</sequence>
<feature type="domain" description="Poly(A) RNA polymerase mitochondrial-like central palm" evidence="7">
    <location>
        <begin position="275"/>
        <end position="417"/>
    </location>
</feature>
<evidence type="ECO:0000256" key="3">
    <source>
        <dbReference type="ARBA" id="ARBA00022723"/>
    </source>
</evidence>
<evidence type="ECO:0000256" key="4">
    <source>
        <dbReference type="ARBA" id="ARBA00022842"/>
    </source>
</evidence>
<feature type="region of interest" description="Disordered" evidence="5">
    <location>
        <begin position="173"/>
        <end position="237"/>
    </location>
</feature>
<feature type="compositionally biased region" description="Basic and acidic residues" evidence="5">
    <location>
        <begin position="18"/>
        <end position="53"/>
    </location>
</feature>